<protein>
    <recommendedName>
        <fullName evidence="2">Nudix hydrolase domain-containing protein</fullName>
    </recommendedName>
</protein>
<keyword evidence="4" id="KW-1185">Reference proteome</keyword>
<dbReference type="Proteomes" id="UP001165160">
    <property type="component" value="Unassembled WGS sequence"/>
</dbReference>
<sequence>MSSFCAKGGGGSESSNNNKYPLPFGTPLTNPPSSRRKIQPKPKPSTKNGNRHSVPNTKAARPACPPCPSRSSAAFKLQIHPDLPSFVSILRTPACLQNNALLKTHSSRCACNFKGCEITLDVGFCCFMLNAVYHVVQLPEAEGGGVLEFERELMKACGGYRPPADMKELTRGGEFRFAYKSSQCLLKLSEEVLEEGSPYNGNIVILKKGPEQEQECGECGGVGVGGGGVGGVGGVGLQMLEEREAKYISWVNLRKLRNWFFKSVSTRASKVNEDFLEVLKAGLIYAEGGGDGGAGVDVDADVDHLIRNVEGLELRDEGEGAKFDNVIMPENVQIGHHLSSYLDRSYEFSSEELGFEALLIYLPTLKNGKTKDCWDVPGGKREIGETTFTAGIRETEEEAGIRLTGGIEGLRKRGIARNGEVFWEVYL</sequence>
<dbReference type="Gene3D" id="3.90.79.10">
    <property type="entry name" value="Nucleoside Triphosphate Pyrophosphohydrolase"/>
    <property type="match status" value="1"/>
</dbReference>
<dbReference type="Pfam" id="PF00293">
    <property type="entry name" value="NUDIX"/>
    <property type="match status" value="1"/>
</dbReference>
<evidence type="ECO:0000256" key="1">
    <source>
        <dbReference type="SAM" id="MobiDB-lite"/>
    </source>
</evidence>
<reference evidence="4" key="1">
    <citation type="journal article" date="2023" name="Commun. Biol.">
        <title>Genome analysis of Parmales, the sister group of diatoms, reveals the evolutionary specialization of diatoms from phago-mixotrophs to photoautotrophs.</title>
        <authorList>
            <person name="Ban H."/>
            <person name="Sato S."/>
            <person name="Yoshikawa S."/>
            <person name="Yamada K."/>
            <person name="Nakamura Y."/>
            <person name="Ichinomiya M."/>
            <person name="Sato N."/>
            <person name="Blanc-Mathieu R."/>
            <person name="Endo H."/>
            <person name="Kuwata A."/>
            <person name="Ogata H."/>
        </authorList>
    </citation>
    <scope>NUCLEOTIDE SEQUENCE [LARGE SCALE GENOMIC DNA]</scope>
    <source>
        <strain evidence="4">NIES 3699</strain>
    </source>
</reference>
<dbReference type="InterPro" id="IPR000086">
    <property type="entry name" value="NUDIX_hydrolase_dom"/>
</dbReference>
<dbReference type="SUPFAM" id="SSF55811">
    <property type="entry name" value="Nudix"/>
    <property type="match status" value="1"/>
</dbReference>
<comment type="caution">
    <text evidence="3">The sequence shown here is derived from an EMBL/GenBank/DDBJ whole genome shotgun (WGS) entry which is preliminary data.</text>
</comment>
<organism evidence="3 4">
    <name type="scientific">Triparma verrucosa</name>
    <dbReference type="NCBI Taxonomy" id="1606542"/>
    <lineage>
        <taxon>Eukaryota</taxon>
        <taxon>Sar</taxon>
        <taxon>Stramenopiles</taxon>
        <taxon>Ochrophyta</taxon>
        <taxon>Bolidophyceae</taxon>
        <taxon>Parmales</taxon>
        <taxon>Triparmaceae</taxon>
        <taxon>Triparma</taxon>
    </lineage>
</organism>
<evidence type="ECO:0000313" key="3">
    <source>
        <dbReference type="EMBL" id="GMH99131.1"/>
    </source>
</evidence>
<dbReference type="AlphaFoldDB" id="A0A9W7BX50"/>
<dbReference type="EMBL" id="BRXX01000230">
    <property type="protein sequence ID" value="GMH99131.1"/>
    <property type="molecule type" value="Genomic_DNA"/>
</dbReference>
<evidence type="ECO:0000313" key="4">
    <source>
        <dbReference type="Proteomes" id="UP001165160"/>
    </source>
</evidence>
<feature type="region of interest" description="Disordered" evidence="1">
    <location>
        <begin position="1"/>
        <end position="67"/>
    </location>
</feature>
<name>A0A9W7BX50_9STRA</name>
<feature type="compositionally biased region" description="Polar residues" evidence="1">
    <location>
        <begin position="45"/>
        <end position="56"/>
    </location>
</feature>
<evidence type="ECO:0000259" key="2">
    <source>
        <dbReference type="Pfam" id="PF00293"/>
    </source>
</evidence>
<proteinExistence type="predicted"/>
<dbReference type="InterPro" id="IPR015797">
    <property type="entry name" value="NUDIX_hydrolase-like_dom_sf"/>
</dbReference>
<feature type="domain" description="Nudix hydrolase" evidence="2">
    <location>
        <begin position="369"/>
        <end position="404"/>
    </location>
</feature>
<accession>A0A9W7BX50</accession>
<dbReference type="CDD" id="cd02883">
    <property type="entry name" value="NUDIX_Hydrolase"/>
    <property type="match status" value="1"/>
</dbReference>
<gene>
    <name evidence="3" type="ORF">TrVE_jg1627</name>
</gene>